<dbReference type="Gene3D" id="2.10.90.10">
    <property type="entry name" value="Cystine-knot cytokines"/>
    <property type="match status" value="1"/>
</dbReference>
<dbReference type="Proteomes" id="UP000314983">
    <property type="component" value="Chromosome 9"/>
</dbReference>
<keyword evidence="5" id="KW-0812">Transmembrane</keyword>
<reference evidence="7" key="1">
    <citation type="journal article" date="2014" name="Science">
        <title>Nonhuman genetics. Genomic basis for the convergent evolution of electric organs.</title>
        <authorList>
            <person name="Gallant J.R."/>
            <person name="Traeger L.L."/>
            <person name="Volkening J.D."/>
            <person name="Moffett H."/>
            <person name="Chen P.H."/>
            <person name="Novina C.D."/>
            <person name="Phillips G.N.Jr."/>
            <person name="Anand R."/>
            <person name="Wells G.B."/>
            <person name="Pinch M."/>
            <person name="Guth R."/>
            <person name="Unguez G.A."/>
            <person name="Albert J.S."/>
            <person name="Zakon H.H."/>
            <person name="Samanta M.P."/>
            <person name="Sussman M.R."/>
        </authorList>
    </citation>
    <scope>NUCLEOTIDE SEQUENCE [LARGE SCALE GENOMIC DNA]</scope>
</reference>
<sequence length="133" mass="15225">MEDAQLILMRFFSLNSANVMALITIHIRLFFFFGYCCNFRFRKCNDMLEHVSKRFCFVPARENVDLNRVPQVIYEAVCLTSHSCRGVDGASRVESVPLAIRMPVLRVNPACQLRAIEFESINIACICATARQN</sequence>
<evidence type="ECO:0000313" key="7">
    <source>
        <dbReference type="Proteomes" id="UP000314983"/>
    </source>
</evidence>
<feature type="transmembrane region" description="Helical" evidence="5">
    <location>
        <begin position="12"/>
        <end position="35"/>
    </location>
</feature>
<dbReference type="STRING" id="8005.ENSEEEP00000018789"/>
<evidence type="ECO:0000313" key="6">
    <source>
        <dbReference type="Ensembl" id="ENSEEEP00000018789.2"/>
    </source>
</evidence>
<accession>A0A4W4F2N9</accession>
<keyword evidence="4" id="KW-0732">Signal</keyword>
<reference evidence="6" key="4">
    <citation type="submission" date="2025-08" db="UniProtKB">
        <authorList>
            <consortium name="Ensembl"/>
        </authorList>
    </citation>
    <scope>IDENTIFICATION</scope>
</reference>
<organism evidence="6 7">
    <name type="scientific">Electrophorus electricus</name>
    <name type="common">Electric eel</name>
    <name type="synonym">Gymnotus electricus</name>
    <dbReference type="NCBI Taxonomy" id="8005"/>
    <lineage>
        <taxon>Eukaryota</taxon>
        <taxon>Metazoa</taxon>
        <taxon>Chordata</taxon>
        <taxon>Craniata</taxon>
        <taxon>Vertebrata</taxon>
        <taxon>Euteleostomi</taxon>
        <taxon>Actinopterygii</taxon>
        <taxon>Neopterygii</taxon>
        <taxon>Teleostei</taxon>
        <taxon>Ostariophysi</taxon>
        <taxon>Gymnotiformes</taxon>
        <taxon>Gymnotoidei</taxon>
        <taxon>Gymnotidae</taxon>
        <taxon>Electrophorus</taxon>
    </lineage>
</organism>
<reference evidence="6" key="3">
    <citation type="submission" date="2020-05" db="EMBL/GenBank/DDBJ databases">
        <title>Electrophorus electricus (electric eel) genome, fEleEle1, primary haplotype.</title>
        <authorList>
            <person name="Myers G."/>
            <person name="Meyer A."/>
            <person name="Fedrigo O."/>
            <person name="Formenti G."/>
            <person name="Rhie A."/>
            <person name="Tracey A."/>
            <person name="Sims Y."/>
            <person name="Jarvis E.D."/>
        </authorList>
    </citation>
    <scope>NUCLEOTIDE SEQUENCE [LARGE SCALE GENOMIC DNA]</scope>
</reference>
<keyword evidence="7" id="KW-1185">Reference proteome</keyword>
<dbReference type="AlphaFoldDB" id="A0A4W4F2N9"/>
<evidence type="ECO:0000256" key="4">
    <source>
        <dbReference type="ARBA" id="ARBA00022729"/>
    </source>
</evidence>
<dbReference type="GeneTree" id="ENSGT00990000204357"/>
<evidence type="ECO:0000256" key="5">
    <source>
        <dbReference type="SAM" id="Phobius"/>
    </source>
</evidence>
<evidence type="ECO:0000256" key="3">
    <source>
        <dbReference type="ARBA" id="ARBA00022525"/>
    </source>
</evidence>
<keyword evidence="3" id="KW-0964">Secreted</keyword>
<comment type="similarity">
    <text evidence="2">Belongs to the IL-17 family.</text>
</comment>
<comment type="subcellular location">
    <subcellularLocation>
        <location evidence="1">Secreted</location>
    </subcellularLocation>
</comment>
<dbReference type="InterPro" id="IPR010345">
    <property type="entry name" value="IL-17_fam"/>
</dbReference>
<dbReference type="OMA" id="TIRIACI"/>
<name>A0A4W4F2N9_ELEEL</name>
<dbReference type="GO" id="GO:0005576">
    <property type="term" value="C:extracellular region"/>
    <property type="evidence" value="ECO:0007669"/>
    <property type="project" value="UniProtKB-SubCell"/>
</dbReference>
<dbReference type="InterPro" id="IPR029034">
    <property type="entry name" value="Cystine-knot_cytokine"/>
</dbReference>
<keyword evidence="5" id="KW-0472">Membrane</keyword>
<evidence type="ECO:0000256" key="2">
    <source>
        <dbReference type="ARBA" id="ARBA00007236"/>
    </source>
</evidence>
<reference evidence="7" key="2">
    <citation type="journal article" date="2017" name="Sci. Adv.">
        <title>A tail of two voltages: Proteomic comparison of the three electric organs of the electric eel.</title>
        <authorList>
            <person name="Traeger L.L."/>
            <person name="Sabat G."/>
            <person name="Barrett-Wilt G.A."/>
            <person name="Wells G.B."/>
            <person name="Sussman M.R."/>
        </authorList>
    </citation>
    <scope>NUCLEOTIDE SEQUENCE [LARGE SCALE GENOMIC DNA]</scope>
</reference>
<reference evidence="6" key="5">
    <citation type="submission" date="2025-09" db="UniProtKB">
        <authorList>
            <consortium name="Ensembl"/>
        </authorList>
    </citation>
    <scope>IDENTIFICATION</scope>
</reference>
<dbReference type="Ensembl" id="ENSEEET00000019000.2">
    <property type="protein sequence ID" value="ENSEEEP00000018789.2"/>
    <property type="gene ID" value="ENSEEEG00000009237.2"/>
</dbReference>
<dbReference type="SUPFAM" id="SSF57501">
    <property type="entry name" value="Cystine-knot cytokines"/>
    <property type="match status" value="1"/>
</dbReference>
<proteinExistence type="inferred from homology"/>
<dbReference type="Pfam" id="PF06083">
    <property type="entry name" value="IL17"/>
    <property type="match status" value="1"/>
</dbReference>
<protein>
    <submittedName>
        <fullName evidence="6">Uncharacterized protein</fullName>
    </submittedName>
</protein>
<dbReference type="GO" id="GO:0005125">
    <property type="term" value="F:cytokine activity"/>
    <property type="evidence" value="ECO:0007669"/>
    <property type="project" value="InterPro"/>
</dbReference>
<keyword evidence="5" id="KW-1133">Transmembrane helix</keyword>
<evidence type="ECO:0000256" key="1">
    <source>
        <dbReference type="ARBA" id="ARBA00004613"/>
    </source>
</evidence>